<feature type="compositionally biased region" description="Basic residues" evidence="1">
    <location>
        <begin position="106"/>
        <end position="120"/>
    </location>
</feature>
<accession>H0ETE1</accession>
<evidence type="ECO:0000313" key="3">
    <source>
        <dbReference type="Proteomes" id="UP000005446"/>
    </source>
</evidence>
<keyword evidence="3" id="KW-1185">Reference proteome</keyword>
<evidence type="ECO:0000256" key="1">
    <source>
        <dbReference type="SAM" id="MobiDB-lite"/>
    </source>
</evidence>
<dbReference type="OrthoDB" id="5303703at2759"/>
<organism evidence="2 3">
    <name type="scientific">Glarea lozoyensis (strain ATCC 74030 / MF5533)</name>
    <dbReference type="NCBI Taxonomy" id="1104152"/>
    <lineage>
        <taxon>Eukaryota</taxon>
        <taxon>Fungi</taxon>
        <taxon>Dikarya</taxon>
        <taxon>Ascomycota</taxon>
        <taxon>Pezizomycotina</taxon>
        <taxon>Leotiomycetes</taxon>
        <taxon>Helotiales</taxon>
        <taxon>Helotiaceae</taxon>
        <taxon>Glarea</taxon>
    </lineage>
</organism>
<feature type="compositionally biased region" description="Acidic residues" evidence="1">
    <location>
        <begin position="9"/>
        <end position="30"/>
    </location>
</feature>
<proteinExistence type="predicted"/>
<reference evidence="2 3" key="1">
    <citation type="journal article" date="2012" name="Eukaryot. Cell">
        <title>Genome sequence of the fungus Glarea lozoyensis: the first genome sequence of a species from the Helotiaceae family.</title>
        <authorList>
            <person name="Youssar L."/>
            <person name="Gruening B.A."/>
            <person name="Erxleben A."/>
            <person name="Guenther S."/>
            <person name="Huettel W."/>
        </authorList>
    </citation>
    <scope>NUCLEOTIDE SEQUENCE [LARGE SCALE GENOMIC DNA]</scope>
    <source>
        <strain evidence="3">ATCC 74030 / MF5533</strain>
    </source>
</reference>
<gene>
    <name evidence="2" type="ORF">M7I_6003</name>
</gene>
<feature type="region of interest" description="Disordered" evidence="1">
    <location>
        <begin position="86"/>
        <end position="120"/>
    </location>
</feature>
<evidence type="ECO:0000313" key="2">
    <source>
        <dbReference type="EMBL" id="EHK98236.1"/>
    </source>
</evidence>
<name>H0ETE1_GLAL7</name>
<dbReference type="EMBL" id="AGUE01000161">
    <property type="protein sequence ID" value="EHK98236.1"/>
    <property type="molecule type" value="Genomic_DNA"/>
</dbReference>
<comment type="caution">
    <text evidence="2">The sequence shown here is derived from an EMBL/GenBank/DDBJ whole genome shotgun (WGS) entry which is preliminary data.</text>
</comment>
<sequence length="256" mass="29143">MASGSQDEIMFDDEMEDSEDETLSDSEPELNFDVAVPEEDVDDYERLMAERRAIGHGATLNPEYRNLAILMNSKRNVQTGMVGLSSSYIDNDNTGDYDPDSEPSKARKKKKKPKAGIRKKNAKGSAVKLAVERELIVKLFLIPGPQQIKILEEDAAREKVARKDARLKILAERNKMTVRDINGGGRRKTSNPEFIGCGLHLCKICEWTFRRLERSKREEWGLDVLGQLVETRRAELWRWRGDELRADCTLSTDNLT</sequence>
<protein>
    <submittedName>
        <fullName evidence="2">Uncharacterized protein</fullName>
    </submittedName>
</protein>
<dbReference type="AlphaFoldDB" id="H0ETE1"/>
<dbReference type="HOGENOM" id="CLU_1086065_0_0_1"/>
<dbReference type="Proteomes" id="UP000005446">
    <property type="component" value="Unassembled WGS sequence"/>
</dbReference>
<feature type="region of interest" description="Disordered" evidence="1">
    <location>
        <begin position="1"/>
        <end position="30"/>
    </location>
</feature>
<dbReference type="InParanoid" id="H0ETE1"/>